<evidence type="ECO:0000256" key="8">
    <source>
        <dbReference type="ARBA" id="ARBA00023033"/>
    </source>
</evidence>
<evidence type="ECO:0000313" key="13">
    <source>
        <dbReference type="Proteomes" id="UP000092154"/>
    </source>
</evidence>
<keyword evidence="13" id="KW-1185">Reference proteome</keyword>
<name>A0A1B7MTY3_9AGAM</name>
<dbReference type="InterPro" id="IPR036396">
    <property type="entry name" value="Cyt_P450_sf"/>
</dbReference>
<dbReference type="Gene3D" id="1.10.630.10">
    <property type="entry name" value="Cytochrome P450"/>
    <property type="match status" value="1"/>
</dbReference>
<keyword evidence="11" id="KW-1133">Transmembrane helix</keyword>
<protein>
    <submittedName>
        <fullName evidence="12">Cytochrome P450</fullName>
    </submittedName>
</protein>
<comment type="similarity">
    <text evidence="3 10">Belongs to the cytochrome P450 family.</text>
</comment>
<evidence type="ECO:0000256" key="4">
    <source>
        <dbReference type="ARBA" id="ARBA00022617"/>
    </source>
</evidence>
<reference evidence="12 13" key="1">
    <citation type="submission" date="2016-06" db="EMBL/GenBank/DDBJ databases">
        <title>Comparative genomics of the ectomycorrhizal sister species Rhizopogon vinicolor and Rhizopogon vesiculosus (Basidiomycota: Boletales) reveals a divergence of the mating type B locus.</title>
        <authorList>
            <consortium name="DOE Joint Genome Institute"/>
            <person name="Mujic A.B."/>
            <person name="Kuo A."/>
            <person name="Tritt A."/>
            <person name="Lipzen A."/>
            <person name="Chen C."/>
            <person name="Johnson J."/>
            <person name="Sharma A."/>
            <person name="Barry K."/>
            <person name="Grigoriev I.V."/>
            <person name="Spatafora J.W."/>
        </authorList>
    </citation>
    <scope>NUCLEOTIDE SEQUENCE [LARGE SCALE GENOMIC DNA]</scope>
    <source>
        <strain evidence="12 13">AM-OR11-026</strain>
    </source>
</reference>
<dbReference type="PANTHER" id="PTHR46300:SF5">
    <property type="entry name" value="CYTOCHROME P450"/>
    <property type="match status" value="1"/>
</dbReference>
<dbReference type="PRINTS" id="PR00463">
    <property type="entry name" value="EP450I"/>
</dbReference>
<dbReference type="PROSITE" id="PS00086">
    <property type="entry name" value="CYTOCHROME_P450"/>
    <property type="match status" value="1"/>
</dbReference>
<keyword evidence="11" id="KW-0472">Membrane</keyword>
<dbReference type="Proteomes" id="UP000092154">
    <property type="component" value="Unassembled WGS sequence"/>
</dbReference>
<dbReference type="InterPro" id="IPR001128">
    <property type="entry name" value="Cyt_P450"/>
</dbReference>
<dbReference type="SUPFAM" id="SSF48264">
    <property type="entry name" value="Cytochrome P450"/>
    <property type="match status" value="1"/>
</dbReference>
<keyword evidence="7 9" id="KW-0408">Iron</keyword>
<dbReference type="GO" id="GO:0005506">
    <property type="term" value="F:iron ion binding"/>
    <property type="evidence" value="ECO:0007669"/>
    <property type="project" value="InterPro"/>
</dbReference>
<dbReference type="EMBL" id="KV448447">
    <property type="protein sequence ID" value="OAX36041.1"/>
    <property type="molecule type" value="Genomic_DNA"/>
</dbReference>
<evidence type="ECO:0000256" key="5">
    <source>
        <dbReference type="ARBA" id="ARBA00022723"/>
    </source>
</evidence>
<gene>
    <name evidence="12" type="ORF">K503DRAFT_722039</name>
</gene>
<evidence type="ECO:0000256" key="10">
    <source>
        <dbReference type="RuleBase" id="RU000461"/>
    </source>
</evidence>
<evidence type="ECO:0000256" key="2">
    <source>
        <dbReference type="ARBA" id="ARBA00005179"/>
    </source>
</evidence>
<feature type="transmembrane region" description="Helical" evidence="11">
    <location>
        <begin position="108"/>
        <end position="127"/>
    </location>
</feature>
<evidence type="ECO:0000256" key="6">
    <source>
        <dbReference type="ARBA" id="ARBA00023002"/>
    </source>
</evidence>
<feature type="binding site" description="axial binding residue" evidence="9">
    <location>
        <position position="449"/>
    </location>
    <ligand>
        <name>heme</name>
        <dbReference type="ChEBI" id="CHEBI:30413"/>
    </ligand>
    <ligandPart>
        <name>Fe</name>
        <dbReference type="ChEBI" id="CHEBI:18248"/>
    </ligandPart>
</feature>
<evidence type="ECO:0000256" key="11">
    <source>
        <dbReference type="SAM" id="Phobius"/>
    </source>
</evidence>
<dbReference type="Pfam" id="PF00067">
    <property type="entry name" value="p450"/>
    <property type="match status" value="1"/>
</dbReference>
<evidence type="ECO:0000256" key="3">
    <source>
        <dbReference type="ARBA" id="ARBA00010617"/>
    </source>
</evidence>
<comment type="pathway">
    <text evidence="2">Secondary metabolite biosynthesis.</text>
</comment>
<sequence length="522" mass="59543">MVPPVDVRLAILTVLPVSFFVITALKKFIEKKQNRPSLPPGPPPLPLLGNILNINTKEPWLTYTEWRAVYGDLIFARILDQEAIIINSQHVAEALMDKRSRIYSDRPYLATLAPYGWTFSFVFMGYGDEWRLNRRLFHQTFRPDSSLKFRPMQIRRAREMILNLIDDPEHYHSHFATFSSSVVMSAVYDYQPSARGDPRVRVLENVLDLGLRVMTPERAVILKIFPFLLKLPDWCWGSSMKCDAQVSTNRINEMMDVPFRSASQDMAENSLPGQSSMVAENLRRMEKRDEAFKPTFETALKNSAATAVVAAYETTSSVIMVFLLAMVFHPDVQKRAQAEIDSVMGKDQLPTFEDRASLPYVDAILREVLRWEPILPLGVAHRTSSEDLYDGYFIPKGTAVMSNTWAIARDEKRYPDPCHFMPERFLDINGKLTDDDPAQYVFGLGRRICPGRYVADASIWSGVVTMLATLDISFAKDDQGKVIKFTPKFTTGIARRPDNFPCRILARSHVHSEFVDVLRSTE</sequence>
<keyword evidence="5 9" id="KW-0479">Metal-binding</keyword>
<dbReference type="GO" id="GO:0004497">
    <property type="term" value="F:monooxygenase activity"/>
    <property type="evidence" value="ECO:0007669"/>
    <property type="project" value="UniProtKB-KW"/>
</dbReference>
<dbReference type="AlphaFoldDB" id="A0A1B7MTY3"/>
<keyword evidence="8 10" id="KW-0503">Monooxygenase</keyword>
<comment type="cofactor">
    <cofactor evidence="1 9">
        <name>heme</name>
        <dbReference type="ChEBI" id="CHEBI:30413"/>
    </cofactor>
</comment>
<dbReference type="PANTHER" id="PTHR46300">
    <property type="entry name" value="P450, PUTATIVE (EUROFUNG)-RELATED-RELATED"/>
    <property type="match status" value="1"/>
</dbReference>
<dbReference type="InParanoid" id="A0A1B7MTY3"/>
<dbReference type="GO" id="GO:0020037">
    <property type="term" value="F:heme binding"/>
    <property type="evidence" value="ECO:0007669"/>
    <property type="project" value="InterPro"/>
</dbReference>
<accession>A0A1B7MTY3</accession>
<dbReference type="InterPro" id="IPR017972">
    <property type="entry name" value="Cyt_P450_CS"/>
</dbReference>
<keyword evidence="4 9" id="KW-0349">Heme</keyword>
<dbReference type="CDD" id="cd11065">
    <property type="entry name" value="CYP64-like"/>
    <property type="match status" value="1"/>
</dbReference>
<keyword evidence="6 10" id="KW-0560">Oxidoreductase</keyword>
<proteinExistence type="inferred from homology"/>
<evidence type="ECO:0000256" key="7">
    <source>
        <dbReference type="ARBA" id="ARBA00023004"/>
    </source>
</evidence>
<dbReference type="OrthoDB" id="2789670at2759"/>
<evidence type="ECO:0000256" key="1">
    <source>
        <dbReference type="ARBA" id="ARBA00001971"/>
    </source>
</evidence>
<feature type="transmembrane region" description="Helical" evidence="11">
    <location>
        <begin position="6"/>
        <end position="25"/>
    </location>
</feature>
<dbReference type="PRINTS" id="PR00385">
    <property type="entry name" value="P450"/>
</dbReference>
<evidence type="ECO:0000313" key="12">
    <source>
        <dbReference type="EMBL" id="OAX36041.1"/>
    </source>
</evidence>
<dbReference type="STRING" id="1314800.A0A1B7MTY3"/>
<dbReference type="InterPro" id="IPR050364">
    <property type="entry name" value="Cytochrome_P450_fung"/>
</dbReference>
<organism evidence="12 13">
    <name type="scientific">Rhizopogon vinicolor AM-OR11-026</name>
    <dbReference type="NCBI Taxonomy" id="1314800"/>
    <lineage>
        <taxon>Eukaryota</taxon>
        <taxon>Fungi</taxon>
        <taxon>Dikarya</taxon>
        <taxon>Basidiomycota</taxon>
        <taxon>Agaricomycotina</taxon>
        <taxon>Agaricomycetes</taxon>
        <taxon>Agaricomycetidae</taxon>
        <taxon>Boletales</taxon>
        <taxon>Suillineae</taxon>
        <taxon>Rhizopogonaceae</taxon>
        <taxon>Rhizopogon</taxon>
    </lineage>
</organism>
<dbReference type="InterPro" id="IPR002401">
    <property type="entry name" value="Cyt_P450_E_grp-I"/>
</dbReference>
<dbReference type="GO" id="GO:0016705">
    <property type="term" value="F:oxidoreductase activity, acting on paired donors, with incorporation or reduction of molecular oxygen"/>
    <property type="evidence" value="ECO:0007669"/>
    <property type="project" value="InterPro"/>
</dbReference>
<evidence type="ECO:0000256" key="9">
    <source>
        <dbReference type="PIRSR" id="PIRSR602401-1"/>
    </source>
</evidence>
<keyword evidence="11" id="KW-0812">Transmembrane</keyword>